<dbReference type="STRING" id="428406.Rpic12D_2694"/>
<dbReference type="EMBL" id="CP001644">
    <property type="protein sequence ID" value="ACS63965.1"/>
    <property type="molecule type" value="Genomic_DNA"/>
</dbReference>
<reference evidence="1" key="1">
    <citation type="submission" date="2009-06" db="EMBL/GenBank/DDBJ databases">
        <title>Complete sequence chromosome 1 of Ralstonia pickettii 12D.</title>
        <authorList>
            <consortium name="US DOE Joint Genome Institute"/>
            <person name="Lucas S."/>
            <person name="Copeland A."/>
            <person name="Lapidus A."/>
            <person name="Glavina del Rio T."/>
            <person name="Dalin E."/>
            <person name="Tice H."/>
            <person name="Bruce D."/>
            <person name="Goodwin L."/>
            <person name="Pitluck S."/>
            <person name="Sims D."/>
            <person name="Meincke L."/>
            <person name="Brettin T."/>
            <person name="Detter J.C."/>
            <person name="Han C."/>
            <person name="Larimer F."/>
            <person name="Land M."/>
            <person name="Hauser L."/>
            <person name="Kyrpides N."/>
            <person name="Ovchinnikova G."/>
            <person name="Marsh T."/>
            <person name="Richardson P."/>
        </authorList>
    </citation>
    <scope>NUCLEOTIDE SEQUENCE [LARGE SCALE GENOMIC DNA]</scope>
    <source>
        <strain evidence="1">12D</strain>
    </source>
</reference>
<dbReference type="AlphaFoldDB" id="C6BEF3"/>
<gene>
    <name evidence="1" type="ordered locus">Rpic12D_2694</name>
</gene>
<organism evidence="1">
    <name type="scientific">Ralstonia pickettii (strain 12D)</name>
    <dbReference type="NCBI Taxonomy" id="428406"/>
    <lineage>
        <taxon>Bacteria</taxon>
        <taxon>Pseudomonadati</taxon>
        <taxon>Pseudomonadota</taxon>
        <taxon>Betaproteobacteria</taxon>
        <taxon>Burkholderiales</taxon>
        <taxon>Burkholderiaceae</taxon>
        <taxon>Ralstonia</taxon>
    </lineage>
</organism>
<sequence length="76" mass="9060">MRLRYRLHLGDAVRQIVACGVTFDRAIEDARIPAADVEWFRQMLNTELQYLATYNYARFRLSGEEVQDWIDRGRPR</sequence>
<proteinExistence type="predicted"/>
<evidence type="ECO:0000313" key="1">
    <source>
        <dbReference type="EMBL" id="ACS63965.1"/>
    </source>
</evidence>
<dbReference type="KEGG" id="rpf:Rpic12D_2694"/>
<dbReference type="HOGENOM" id="CLU_2651870_0_0_4"/>
<protein>
    <submittedName>
        <fullName evidence="1">Filamentation induced by cAMP protein Fic</fullName>
    </submittedName>
</protein>
<accession>C6BEF3</accession>
<name>C6BEF3_RALP1</name>